<dbReference type="SUPFAM" id="SSF52047">
    <property type="entry name" value="RNI-like"/>
    <property type="match status" value="1"/>
</dbReference>
<dbReference type="Proteomes" id="UP000053263">
    <property type="component" value="Unassembled WGS sequence"/>
</dbReference>
<dbReference type="EMBL" id="KN832568">
    <property type="protein sequence ID" value="KII85207.1"/>
    <property type="molecule type" value="Genomic_DNA"/>
</dbReference>
<protein>
    <recommendedName>
        <fullName evidence="3">F-box domain-containing protein</fullName>
    </recommendedName>
</protein>
<sequence>MGFNRMASRLSLERTHRKAEMRNTKSALEGLPLDIFHDIAQNIPDANDILSLSLTCRRSYMLLLPDLYECVDLKSTQHCVEVLSQLLGVRSELSLARQIRKLVVRPNSEVAAVRSQTPDADAMRIEWHVAALIKALAQRGDLFNLREFCWDGLEAPRFVWTALREGCPKLRTVMTTFGVHPLDRCDSLFEFDNLVGFGLFDRKSSDAHLVTVVVDRVVNTIPDKCWDMLFRRCPNLRTFIIDGKHPPCYAFDLAPLVDAHWPSLRHFTLGKFVCLNKSSNSLTQDCIPAFMTRHAHTLETYTRHHLTGPFGVLSTQLPNLRTFVGALNAHIFRFRNVRAIEGTNCVPLRQADFPLLVHALSSLTSLERLYIAVSDGDTDDWLRQLLSSCSKLKHLDLDVRCKRFTFREFTDALESWSPPSLRFFSLAKTHQFTDEPLTGVAARVAVQCPVINGFRLTVRARKQPREVHRKTMHALQEGTYTVERDGQPNAVFLNVDEVRHWRLHERIAMDVPRKFKLKLA</sequence>
<evidence type="ECO:0000313" key="2">
    <source>
        <dbReference type="Proteomes" id="UP000053263"/>
    </source>
</evidence>
<organism evidence="1 2">
    <name type="scientific">Plicaturopsis crispa FD-325 SS-3</name>
    <dbReference type="NCBI Taxonomy" id="944288"/>
    <lineage>
        <taxon>Eukaryota</taxon>
        <taxon>Fungi</taxon>
        <taxon>Dikarya</taxon>
        <taxon>Basidiomycota</taxon>
        <taxon>Agaricomycotina</taxon>
        <taxon>Agaricomycetes</taxon>
        <taxon>Agaricomycetidae</taxon>
        <taxon>Amylocorticiales</taxon>
        <taxon>Amylocorticiaceae</taxon>
        <taxon>Plicatura</taxon>
        <taxon>Plicaturopsis crispa</taxon>
    </lineage>
</organism>
<dbReference type="InterPro" id="IPR032675">
    <property type="entry name" value="LRR_dom_sf"/>
</dbReference>
<dbReference type="AlphaFoldDB" id="A0A0C9SS23"/>
<evidence type="ECO:0000313" key="1">
    <source>
        <dbReference type="EMBL" id="KII85207.1"/>
    </source>
</evidence>
<reference evidence="1 2" key="1">
    <citation type="submission" date="2014-06" db="EMBL/GenBank/DDBJ databases">
        <title>Evolutionary Origins and Diversification of the Mycorrhizal Mutualists.</title>
        <authorList>
            <consortium name="DOE Joint Genome Institute"/>
            <consortium name="Mycorrhizal Genomics Consortium"/>
            <person name="Kohler A."/>
            <person name="Kuo A."/>
            <person name="Nagy L.G."/>
            <person name="Floudas D."/>
            <person name="Copeland A."/>
            <person name="Barry K.W."/>
            <person name="Cichocki N."/>
            <person name="Veneault-Fourrey C."/>
            <person name="LaButti K."/>
            <person name="Lindquist E.A."/>
            <person name="Lipzen A."/>
            <person name="Lundell T."/>
            <person name="Morin E."/>
            <person name="Murat C."/>
            <person name="Riley R."/>
            <person name="Ohm R."/>
            <person name="Sun H."/>
            <person name="Tunlid A."/>
            <person name="Henrissat B."/>
            <person name="Grigoriev I.V."/>
            <person name="Hibbett D.S."/>
            <person name="Martin F."/>
        </authorList>
    </citation>
    <scope>NUCLEOTIDE SEQUENCE [LARGE SCALE GENOMIC DNA]</scope>
    <source>
        <strain evidence="1 2">FD-325 SS-3</strain>
    </source>
</reference>
<proteinExistence type="predicted"/>
<name>A0A0C9SS23_PLICR</name>
<gene>
    <name evidence="1" type="ORF">PLICRDRAFT_45367</name>
</gene>
<dbReference type="HOGENOM" id="CLU_024649_1_0_1"/>
<accession>A0A0C9SS23</accession>
<dbReference type="OrthoDB" id="2847287at2759"/>
<dbReference type="Gene3D" id="3.80.10.10">
    <property type="entry name" value="Ribonuclease Inhibitor"/>
    <property type="match status" value="1"/>
</dbReference>
<keyword evidence="2" id="KW-1185">Reference proteome</keyword>
<evidence type="ECO:0008006" key="3">
    <source>
        <dbReference type="Google" id="ProtNLM"/>
    </source>
</evidence>